<reference evidence="1" key="2">
    <citation type="journal article" date="2015" name="Fish Shellfish Immunol.">
        <title>Early steps in the European eel (Anguilla anguilla)-Vibrio vulnificus interaction in the gills: Role of the RtxA13 toxin.</title>
        <authorList>
            <person name="Callol A."/>
            <person name="Pajuelo D."/>
            <person name="Ebbesson L."/>
            <person name="Teles M."/>
            <person name="MacKenzie S."/>
            <person name="Amaro C."/>
        </authorList>
    </citation>
    <scope>NUCLEOTIDE SEQUENCE</scope>
</reference>
<reference evidence="1" key="1">
    <citation type="submission" date="2014-11" db="EMBL/GenBank/DDBJ databases">
        <authorList>
            <person name="Amaro Gonzalez C."/>
        </authorList>
    </citation>
    <scope>NUCLEOTIDE SEQUENCE</scope>
</reference>
<organism evidence="1">
    <name type="scientific">Anguilla anguilla</name>
    <name type="common">European freshwater eel</name>
    <name type="synonym">Muraena anguilla</name>
    <dbReference type="NCBI Taxonomy" id="7936"/>
    <lineage>
        <taxon>Eukaryota</taxon>
        <taxon>Metazoa</taxon>
        <taxon>Chordata</taxon>
        <taxon>Craniata</taxon>
        <taxon>Vertebrata</taxon>
        <taxon>Euteleostomi</taxon>
        <taxon>Actinopterygii</taxon>
        <taxon>Neopterygii</taxon>
        <taxon>Teleostei</taxon>
        <taxon>Anguilliformes</taxon>
        <taxon>Anguillidae</taxon>
        <taxon>Anguilla</taxon>
    </lineage>
</organism>
<dbReference type="AlphaFoldDB" id="A0A0E9TVV6"/>
<evidence type="ECO:0000313" key="1">
    <source>
        <dbReference type="EMBL" id="JAH57607.1"/>
    </source>
</evidence>
<dbReference type="EMBL" id="GBXM01050970">
    <property type="protein sequence ID" value="JAH57607.1"/>
    <property type="molecule type" value="Transcribed_RNA"/>
</dbReference>
<name>A0A0E9TVV6_ANGAN</name>
<sequence>MLGCFVTGRVLLLRDGSDEGLVVA</sequence>
<protein>
    <submittedName>
        <fullName evidence="1">Uncharacterized protein</fullName>
    </submittedName>
</protein>
<proteinExistence type="predicted"/>
<accession>A0A0E9TVV6</accession>